<keyword evidence="6 7" id="KW-0472">Membrane</keyword>
<protein>
    <submittedName>
        <fullName evidence="10">ATP-binding cassette domain-containing protein</fullName>
    </submittedName>
</protein>
<proteinExistence type="predicted"/>
<dbReference type="InterPro" id="IPR003593">
    <property type="entry name" value="AAA+_ATPase"/>
</dbReference>
<keyword evidence="4 10" id="KW-0067">ATP-binding</keyword>
<dbReference type="InterPro" id="IPR011527">
    <property type="entry name" value="ABC1_TM_dom"/>
</dbReference>
<dbReference type="InterPro" id="IPR036640">
    <property type="entry name" value="ABC1_TM_sf"/>
</dbReference>
<dbReference type="EMBL" id="JARVLH010000002">
    <property type="protein sequence ID" value="MEX5284558.1"/>
    <property type="molecule type" value="Genomic_DNA"/>
</dbReference>
<sequence>MKSLIPLLRLAPLASFLSAAAMSLISSLCAIVLMGASAYIISSAALLPPLSSLALAITLVRAAGLFRAAFRYLDRWLSHRATFRLLTRLRLVVYRLAETLLPLKAPGTSEGALLAHLTEGVSILRDFYLRVLAPPLLTLSLAALACLILWPLSPAAAGLVLLAWLLALLLPLSVRTIRGNADEGAAAAECRSTMLDGLAGLQDLQGAAKKDAPDLSCRSFRLRLSACGSHLMQEWKRRARLGQIEDLIVRAALAVLFVLLFALLIPLVQKNLLTGIGLAVCLLALQTVFAEFYVLPEAMRTLARTRKAARFLLASPAEVGAIVGKGSMAAEKTDLNAKARQEKKRSLPSAPDAAALRRENVSLLAAKDIAFSYEGQPPLFSHLSFTLEEGEHLAIIGESGCGKTTLFHLLLRLWETDSGSFFLRGRPYASLSPEETRAHFAASTQGIRLFAASVRENFAHFLPEADEASIWQALETACLAAEIREWGLDTSIGADGANLSGGQRQRLLLALALAAPAPLVLLDEPTAGLDVHTADKVMQAVRRALRGRSLLLITHDRRICRGMRELRLGTVPTELSCEGLSPQECPT</sequence>
<feature type="domain" description="ABC transporter" evidence="8">
    <location>
        <begin position="364"/>
        <end position="587"/>
    </location>
</feature>
<dbReference type="PROSITE" id="PS50893">
    <property type="entry name" value="ABC_TRANSPORTER_2"/>
    <property type="match status" value="1"/>
</dbReference>
<keyword evidence="2 7" id="KW-0812">Transmembrane</keyword>
<dbReference type="Gene3D" id="1.20.1560.10">
    <property type="entry name" value="ABC transporter type 1, transmembrane domain"/>
    <property type="match status" value="1"/>
</dbReference>
<dbReference type="PROSITE" id="PS00211">
    <property type="entry name" value="ABC_TRANSPORTER_1"/>
    <property type="match status" value="1"/>
</dbReference>
<evidence type="ECO:0000256" key="5">
    <source>
        <dbReference type="ARBA" id="ARBA00022989"/>
    </source>
</evidence>
<dbReference type="InterPro" id="IPR017871">
    <property type="entry name" value="ABC_transporter-like_CS"/>
</dbReference>
<keyword evidence="11" id="KW-1185">Reference proteome</keyword>
<accession>A0ABV3X379</accession>
<reference evidence="10 11" key="1">
    <citation type="submission" date="2023-04" db="EMBL/GenBank/DDBJ databases">
        <title>Genome Sequence of Selenomonas sputigena ATCC 33150.</title>
        <authorList>
            <person name="Miller D.P."/>
            <person name="Anvari S."/>
            <person name="Polson S.W."/>
            <person name="Macdonald M."/>
            <person name="Mcdowell J.V."/>
        </authorList>
    </citation>
    <scope>NUCLEOTIDE SEQUENCE [LARGE SCALE GENOMIC DNA]</scope>
    <source>
        <strain evidence="10 11">ATCC 33150</strain>
    </source>
</reference>
<evidence type="ECO:0000256" key="6">
    <source>
        <dbReference type="ARBA" id="ARBA00023136"/>
    </source>
</evidence>
<dbReference type="InterPro" id="IPR039421">
    <property type="entry name" value="Type_1_exporter"/>
</dbReference>
<dbReference type="Gene3D" id="3.40.50.300">
    <property type="entry name" value="P-loop containing nucleotide triphosphate hydrolases"/>
    <property type="match status" value="1"/>
</dbReference>
<feature type="transmembrane region" description="Helical" evidence="7">
    <location>
        <begin position="247"/>
        <end position="268"/>
    </location>
</feature>
<feature type="transmembrane region" description="Helical" evidence="7">
    <location>
        <begin position="156"/>
        <end position="174"/>
    </location>
</feature>
<dbReference type="InterPro" id="IPR027417">
    <property type="entry name" value="P-loop_NTPase"/>
</dbReference>
<name>A0ABV3X379_9FIRM</name>
<evidence type="ECO:0000256" key="7">
    <source>
        <dbReference type="SAM" id="Phobius"/>
    </source>
</evidence>
<keyword evidence="3" id="KW-0547">Nucleotide-binding</keyword>
<dbReference type="PANTHER" id="PTHR24221">
    <property type="entry name" value="ATP-BINDING CASSETTE SUB-FAMILY B"/>
    <property type="match status" value="1"/>
</dbReference>
<comment type="subcellular location">
    <subcellularLocation>
        <location evidence="1">Cell membrane</location>
        <topology evidence="1">Multi-pass membrane protein</topology>
    </subcellularLocation>
</comment>
<feature type="domain" description="ABC transmembrane type-1" evidence="9">
    <location>
        <begin position="19"/>
        <end position="304"/>
    </location>
</feature>
<evidence type="ECO:0000313" key="11">
    <source>
        <dbReference type="Proteomes" id="UP001559623"/>
    </source>
</evidence>
<feature type="transmembrane region" description="Helical" evidence="7">
    <location>
        <begin position="274"/>
        <end position="295"/>
    </location>
</feature>
<evidence type="ECO:0000259" key="9">
    <source>
        <dbReference type="PROSITE" id="PS50929"/>
    </source>
</evidence>
<dbReference type="SUPFAM" id="SSF52540">
    <property type="entry name" value="P-loop containing nucleoside triphosphate hydrolases"/>
    <property type="match status" value="1"/>
</dbReference>
<keyword evidence="5 7" id="KW-1133">Transmembrane helix</keyword>
<dbReference type="Pfam" id="PF00005">
    <property type="entry name" value="ABC_tran"/>
    <property type="match status" value="1"/>
</dbReference>
<evidence type="ECO:0000256" key="3">
    <source>
        <dbReference type="ARBA" id="ARBA00022741"/>
    </source>
</evidence>
<feature type="transmembrane region" description="Helical" evidence="7">
    <location>
        <begin position="12"/>
        <end position="41"/>
    </location>
</feature>
<evidence type="ECO:0000256" key="1">
    <source>
        <dbReference type="ARBA" id="ARBA00004651"/>
    </source>
</evidence>
<dbReference type="PROSITE" id="PS50929">
    <property type="entry name" value="ABC_TM1F"/>
    <property type="match status" value="1"/>
</dbReference>
<dbReference type="InterPro" id="IPR003439">
    <property type="entry name" value="ABC_transporter-like_ATP-bd"/>
</dbReference>
<dbReference type="Proteomes" id="UP001559623">
    <property type="component" value="Unassembled WGS sequence"/>
</dbReference>
<evidence type="ECO:0000313" key="10">
    <source>
        <dbReference type="EMBL" id="MEX5284558.1"/>
    </source>
</evidence>
<organism evidence="10 11">
    <name type="scientific">Selenomonas sputigena</name>
    <dbReference type="NCBI Taxonomy" id="69823"/>
    <lineage>
        <taxon>Bacteria</taxon>
        <taxon>Bacillati</taxon>
        <taxon>Bacillota</taxon>
        <taxon>Negativicutes</taxon>
        <taxon>Selenomonadales</taxon>
        <taxon>Selenomonadaceae</taxon>
        <taxon>Selenomonas</taxon>
    </lineage>
</organism>
<dbReference type="SUPFAM" id="SSF90123">
    <property type="entry name" value="ABC transporter transmembrane region"/>
    <property type="match status" value="1"/>
</dbReference>
<evidence type="ECO:0000259" key="8">
    <source>
        <dbReference type="PROSITE" id="PS50893"/>
    </source>
</evidence>
<dbReference type="PANTHER" id="PTHR24221:SF261">
    <property type="entry name" value="GLUTATHIONE_L-CYSTEINE TRANSPORT SYSTEM ATP-BINDING_PERMEASE PROTEIN CYDD"/>
    <property type="match status" value="1"/>
</dbReference>
<dbReference type="SMART" id="SM00382">
    <property type="entry name" value="AAA"/>
    <property type="match status" value="1"/>
</dbReference>
<dbReference type="RefSeq" id="WP_368846295.1">
    <property type="nucleotide sequence ID" value="NZ_CP194411.1"/>
</dbReference>
<feature type="transmembrane region" description="Helical" evidence="7">
    <location>
        <begin position="127"/>
        <end position="150"/>
    </location>
</feature>
<gene>
    <name evidence="10" type="ORF">QCO44_02730</name>
</gene>
<evidence type="ECO:0000256" key="2">
    <source>
        <dbReference type="ARBA" id="ARBA00022692"/>
    </source>
</evidence>
<evidence type="ECO:0000256" key="4">
    <source>
        <dbReference type="ARBA" id="ARBA00022840"/>
    </source>
</evidence>
<dbReference type="GO" id="GO:0005524">
    <property type="term" value="F:ATP binding"/>
    <property type="evidence" value="ECO:0007669"/>
    <property type="project" value="UniProtKB-KW"/>
</dbReference>
<comment type="caution">
    <text evidence="10">The sequence shown here is derived from an EMBL/GenBank/DDBJ whole genome shotgun (WGS) entry which is preliminary data.</text>
</comment>